<dbReference type="PANTHER" id="PTHR10953">
    <property type="entry name" value="UBIQUITIN-ACTIVATING ENZYME E1"/>
    <property type="match status" value="1"/>
</dbReference>
<name>A0AAN8EQB3_9EURO</name>
<evidence type="ECO:0000256" key="1">
    <source>
        <dbReference type="ARBA" id="ARBA00004123"/>
    </source>
</evidence>
<dbReference type="GO" id="GO:0005737">
    <property type="term" value="C:cytoplasm"/>
    <property type="evidence" value="ECO:0007669"/>
    <property type="project" value="TreeGrafter"/>
</dbReference>
<comment type="subcellular location">
    <subcellularLocation>
        <location evidence="1">Nucleus</location>
    </subcellularLocation>
</comment>
<evidence type="ECO:0000313" key="9">
    <source>
        <dbReference type="Proteomes" id="UP001316803"/>
    </source>
</evidence>
<dbReference type="PRINTS" id="PR01849">
    <property type="entry name" value="UBIQUITINACT"/>
</dbReference>
<dbReference type="GO" id="GO:0019948">
    <property type="term" value="F:SUMO activating enzyme activity"/>
    <property type="evidence" value="ECO:0007669"/>
    <property type="project" value="TreeGrafter"/>
</dbReference>
<evidence type="ECO:0000256" key="5">
    <source>
        <dbReference type="ARBA" id="ARBA00023242"/>
    </source>
</evidence>
<dbReference type="EMBL" id="JAKLMC020000010">
    <property type="protein sequence ID" value="KAK5953685.1"/>
    <property type="molecule type" value="Genomic_DNA"/>
</dbReference>
<organism evidence="8 9">
    <name type="scientific">Knufia fluminis</name>
    <dbReference type="NCBI Taxonomy" id="191047"/>
    <lineage>
        <taxon>Eukaryota</taxon>
        <taxon>Fungi</taxon>
        <taxon>Dikarya</taxon>
        <taxon>Ascomycota</taxon>
        <taxon>Pezizomycotina</taxon>
        <taxon>Eurotiomycetes</taxon>
        <taxon>Chaetothyriomycetidae</taxon>
        <taxon>Chaetothyriales</taxon>
        <taxon>Trichomeriaceae</taxon>
        <taxon>Knufia</taxon>
    </lineage>
</organism>
<dbReference type="SUPFAM" id="SSF69572">
    <property type="entry name" value="Activating enzymes of the ubiquitin-like proteins"/>
    <property type="match status" value="1"/>
</dbReference>
<keyword evidence="4" id="KW-0833">Ubl conjugation pathway</keyword>
<keyword evidence="9" id="KW-1185">Reference proteome</keyword>
<dbReference type="Gene3D" id="3.40.50.720">
    <property type="entry name" value="NAD(P)-binding Rossmann-like Domain"/>
    <property type="match status" value="1"/>
</dbReference>
<sequence length="442" mass="48332">MDNDLEPQPAAVAANEMSNGAPTELPILPGQAQDTTMMAQPIADPTAVPVMPPMQSISADEIALYDRQIRLWGVKAQELIRNANILLIGMKALGNEIAKNLVLAGIGSLTILDHENVVEEDLGSQFLITEDDVGKNRAEAAAVELRKMNPRVDLLTDQESIMTKMPEYFAAFQIVIATGQPFEMASTINMSCRMFNVKFYAADLHGMYGYIFSDLIMHQFLLERDIQGNIPTKSGVAETSTRMVIGVEAKKANNKIKEVVTKQEMYCPLLLANSSPLPPEATKSRRAKMRVPPLLSCLRGLFEFQKQTGGRSPGASREDLALFTKVTSEKHLELQLPHETLTSAVFRSFLQNLGTEIPPTAAFLGGQVAQDVINVLGQREQPLQNLLLFDGEEFKSPIYSMQPMFDPTLSVSMAGMAADDTTQEALSNGNGVQTNGTTQAQT</sequence>
<dbReference type="InterPro" id="IPR045886">
    <property type="entry name" value="ThiF/MoeB/HesA"/>
</dbReference>
<reference evidence="8 9" key="1">
    <citation type="submission" date="2022-12" db="EMBL/GenBank/DDBJ databases">
        <title>Genomic features and morphological characterization of a novel Knufia sp. strain isolated from spacecraft assembly facility.</title>
        <authorList>
            <person name="Teixeira M."/>
            <person name="Chander A.M."/>
            <person name="Stajich J.E."/>
            <person name="Venkateswaran K."/>
        </authorList>
    </citation>
    <scope>NUCLEOTIDE SEQUENCE [LARGE SCALE GENOMIC DNA]</scope>
    <source>
        <strain evidence="8 9">FJI-L2-BK-P2</strain>
    </source>
</reference>
<proteinExistence type="inferred from homology"/>
<keyword evidence="5" id="KW-0539">Nucleus</keyword>
<dbReference type="Pfam" id="PF00899">
    <property type="entry name" value="ThiF"/>
    <property type="match status" value="1"/>
</dbReference>
<comment type="caution">
    <text evidence="8">The sequence shown here is derived from an EMBL/GenBank/DDBJ whole genome shotgun (WGS) entry which is preliminary data.</text>
</comment>
<dbReference type="GO" id="GO:0004839">
    <property type="term" value="F:ubiquitin activating enzyme activity"/>
    <property type="evidence" value="ECO:0007669"/>
    <property type="project" value="UniProtKB-EC"/>
</dbReference>
<dbReference type="CDD" id="cd01492">
    <property type="entry name" value="Aos1_SUMO"/>
    <property type="match status" value="1"/>
</dbReference>
<evidence type="ECO:0000256" key="6">
    <source>
        <dbReference type="ARBA" id="ARBA00044354"/>
    </source>
</evidence>
<gene>
    <name evidence="8" type="primary">AOS1</name>
    <name evidence="8" type="ORF">OHC33_004954</name>
</gene>
<dbReference type="InterPro" id="IPR000011">
    <property type="entry name" value="UBQ/SUMO-activ_enz_E1-like"/>
</dbReference>
<evidence type="ECO:0000256" key="3">
    <source>
        <dbReference type="ARBA" id="ARBA00005673"/>
    </source>
</evidence>
<dbReference type="InterPro" id="IPR035985">
    <property type="entry name" value="Ubiquitin-activating_enz"/>
</dbReference>
<dbReference type="GO" id="GO:0031510">
    <property type="term" value="C:SUMO activating enzyme complex"/>
    <property type="evidence" value="ECO:0007669"/>
    <property type="project" value="TreeGrafter"/>
</dbReference>
<evidence type="ECO:0000259" key="7">
    <source>
        <dbReference type="Pfam" id="PF00899"/>
    </source>
</evidence>
<dbReference type="AlphaFoldDB" id="A0AAN8EQB3"/>
<dbReference type="GO" id="GO:0016925">
    <property type="term" value="P:protein sumoylation"/>
    <property type="evidence" value="ECO:0007669"/>
    <property type="project" value="TreeGrafter"/>
</dbReference>
<comment type="similarity">
    <text evidence="3">Belongs to the ubiquitin-activating E1 family.</text>
</comment>
<dbReference type="PANTHER" id="PTHR10953:SF162">
    <property type="entry name" value="SUMO-ACTIVATING ENZYME SUBUNIT 1"/>
    <property type="match status" value="1"/>
</dbReference>
<evidence type="ECO:0000313" key="8">
    <source>
        <dbReference type="EMBL" id="KAK5953685.1"/>
    </source>
</evidence>
<keyword evidence="8" id="KW-0436">Ligase</keyword>
<evidence type="ECO:0000256" key="4">
    <source>
        <dbReference type="ARBA" id="ARBA00022786"/>
    </source>
</evidence>
<dbReference type="InterPro" id="IPR000594">
    <property type="entry name" value="ThiF_NAD_FAD-bd"/>
</dbReference>
<accession>A0AAN8EQB3</accession>
<evidence type="ECO:0000256" key="2">
    <source>
        <dbReference type="ARBA" id="ARBA00004718"/>
    </source>
</evidence>
<dbReference type="Proteomes" id="UP001316803">
    <property type="component" value="Unassembled WGS sequence"/>
</dbReference>
<comment type="pathway">
    <text evidence="2">Protein modification; protein sumoylation.</text>
</comment>
<protein>
    <recommendedName>
        <fullName evidence="6">Ubiquitin-like 1-activating enzyme E1A</fullName>
    </recommendedName>
</protein>
<feature type="domain" description="THIF-type NAD/FAD binding fold" evidence="7">
    <location>
        <begin position="65"/>
        <end position="396"/>
    </location>
</feature>